<comment type="similarity">
    <text evidence="2 6">Belongs to the Nudix hydrolase family.</text>
</comment>
<name>F2NMZ6_MARHT</name>
<dbReference type="PROSITE" id="PS00893">
    <property type="entry name" value="NUDIX_BOX"/>
    <property type="match status" value="1"/>
</dbReference>
<dbReference type="EMBL" id="CP002630">
    <property type="protein sequence ID" value="AEB12735.1"/>
    <property type="molecule type" value="Genomic_DNA"/>
</dbReference>
<dbReference type="STRING" id="869210.Marky_2007"/>
<evidence type="ECO:0000313" key="8">
    <source>
        <dbReference type="EMBL" id="AEB12735.1"/>
    </source>
</evidence>
<dbReference type="PROSITE" id="PS51462">
    <property type="entry name" value="NUDIX"/>
    <property type="match status" value="1"/>
</dbReference>
<gene>
    <name evidence="8" type="ordered locus">Marky_2007</name>
</gene>
<dbReference type="GO" id="GO:0016818">
    <property type="term" value="F:hydrolase activity, acting on acid anhydrides, in phosphorus-containing anhydrides"/>
    <property type="evidence" value="ECO:0007669"/>
    <property type="project" value="TreeGrafter"/>
</dbReference>
<keyword evidence="3" id="KW-0479">Metal-binding</keyword>
<dbReference type="Proteomes" id="UP000007030">
    <property type="component" value="Chromosome"/>
</dbReference>
<dbReference type="PANTHER" id="PTHR43758">
    <property type="entry name" value="7,8-DIHYDRO-8-OXOGUANINE TRIPHOSPHATASE"/>
    <property type="match status" value="1"/>
</dbReference>
<dbReference type="InterPro" id="IPR020476">
    <property type="entry name" value="Nudix_hydrolase"/>
</dbReference>
<dbReference type="AlphaFoldDB" id="F2NMZ6"/>
<dbReference type="InterPro" id="IPR000086">
    <property type="entry name" value="NUDIX_hydrolase_dom"/>
</dbReference>
<dbReference type="GO" id="GO:0005737">
    <property type="term" value="C:cytoplasm"/>
    <property type="evidence" value="ECO:0007669"/>
    <property type="project" value="TreeGrafter"/>
</dbReference>
<dbReference type="eggNOG" id="COG1051">
    <property type="taxonomic scope" value="Bacteria"/>
</dbReference>
<keyword evidence="4 6" id="KW-0378">Hydrolase</keyword>
<dbReference type="Pfam" id="PF00293">
    <property type="entry name" value="NUDIX"/>
    <property type="match status" value="1"/>
</dbReference>
<evidence type="ECO:0000259" key="7">
    <source>
        <dbReference type="PROSITE" id="PS51462"/>
    </source>
</evidence>
<keyword evidence="9" id="KW-1185">Reference proteome</keyword>
<dbReference type="SUPFAM" id="SSF55811">
    <property type="entry name" value="Nudix"/>
    <property type="match status" value="1"/>
</dbReference>
<dbReference type="PANTHER" id="PTHR43758:SF2">
    <property type="entry name" value="OXIDIZED PURINE NUCLEOSIDE TRIPHOSPHATE HYDROLASE"/>
    <property type="match status" value="1"/>
</dbReference>
<evidence type="ECO:0000313" key="9">
    <source>
        <dbReference type="Proteomes" id="UP000007030"/>
    </source>
</evidence>
<evidence type="ECO:0000256" key="6">
    <source>
        <dbReference type="RuleBase" id="RU003476"/>
    </source>
</evidence>
<feature type="domain" description="Nudix hydrolase" evidence="7">
    <location>
        <begin position="2"/>
        <end position="131"/>
    </location>
</feature>
<protein>
    <submittedName>
        <fullName evidence="8">NUDIX hydrolase</fullName>
    </submittedName>
</protein>
<proteinExistence type="inferred from homology"/>
<organism evidence="8 9">
    <name type="scientific">Marinithermus hydrothermalis (strain DSM 14884 / JCM 11576 / T1)</name>
    <dbReference type="NCBI Taxonomy" id="869210"/>
    <lineage>
        <taxon>Bacteria</taxon>
        <taxon>Thermotogati</taxon>
        <taxon>Deinococcota</taxon>
        <taxon>Deinococci</taxon>
        <taxon>Thermales</taxon>
        <taxon>Thermaceae</taxon>
        <taxon>Marinithermus</taxon>
    </lineage>
</organism>
<evidence type="ECO:0000256" key="3">
    <source>
        <dbReference type="ARBA" id="ARBA00022723"/>
    </source>
</evidence>
<sequence length="157" mass="17888">MQPRLGTLIYCLRDRQVLLMHRAKEPNLGLWVPPGGKLEPGEDPRAGALRELREETGLAAHDLRFRAVVTIVEHVPHGPDWWVLFLYAATQWAGTLREESPEGRLAWWPVREVPRLALPPADARFFARAVDLDAPPFHARYEFDAAFRLRSAEVHAV</sequence>
<evidence type="ECO:0000256" key="1">
    <source>
        <dbReference type="ARBA" id="ARBA00001946"/>
    </source>
</evidence>
<dbReference type="KEGG" id="mhd:Marky_2007"/>
<reference evidence="8 9" key="1">
    <citation type="journal article" date="2012" name="Stand. Genomic Sci.">
        <title>Complete genome sequence of the aerobic, heterotroph Marinithermus hydrothermalis type strain (T1(T)) from a deep-sea hydrothermal vent chimney.</title>
        <authorList>
            <person name="Copeland A."/>
            <person name="Gu W."/>
            <person name="Yasawong M."/>
            <person name="Lapidus A."/>
            <person name="Lucas S."/>
            <person name="Deshpande S."/>
            <person name="Pagani I."/>
            <person name="Tapia R."/>
            <person name="Cheng J.F."/>
            <person name="Goodwin L.A."/>
            <person name="Pitluck S."/>
            <person name="Liolios K."/>
            <person name="Ivanova N."/>
            <person name="Mavromatis K."/>
            <person name="Mikhailova N."/>
            <person name="Pati A."/>
            <person name="Chen A."/>
            <person name="Palaniappan K."/>
            <person name="Land M."/>
            <person name="Pan C."/>
            <person name="Brambilla E.M."/>
            <person name="Rohde M."/>
            <person name="Tindall B.J."/>
            <person name="Sikorski J."/>
            <person name="Goker M."/>
            <person name="Detter J.C."/>
            <person name="Bristow J."/>
            <person name="Eisen J.A."/>
            <person name="Markowitz V."/>
            <person name="Hugenholtz P."/>
            <person name="Kyrpides N.C."/>
            <person name="Klenk H.P."/>
            <person name="Woyke T."/>
        </authorList>
    </citation>
    <scope>NUCLEOTIDE SEQUENCE [LARGE SCALE GENOMIC DNA]</scope>
    <source>
        <strain evidence="9">DSM 14884 / JCM 11576 / T1</strain>
    </source>
</reference>
<keyword evidence="5" id="KW-0460">Magnesium</keyword>
<dbReference type="Gene3D" id="3.90.79.10">
    <property type="entry name" value="Nucleoside Triphosphate Pyrophosphohydrolase"/>
    <property type="match status" value="1"/>
</dbReference>
<dbReference type="InterPro" id="IPR020084">
    <property type="entry name" value="NUDIX_hydrolase_CS"/>
</dbReference>
<comment type="cofactor">
    <cofactor evidence="1">
        <name>Mg(2+)</name>
        <dbReference type="ChEBI" id="CHEBI:18420"/>
    </cofactor>
</comment>
<accession>F2NMZ6</accession>
<dbReference type="HOGENOM" id="CLU_132698_0_0_0"/>
<evidence type="ECO:0000256" key="2">
    <source>
        <dbReference type="ARBA" id="ARBA00005582"/>
    </source>
</evidence>
<dbReference type="GO" id="GO:0046872">
    <property type="term" value="F:metal ion binding"/>
    <property type="evidence" value="ECO:0007669"/>
    <property type="project" value="UniProtKB-KW"/>
</dbReference>
<dbReference type="CDD" id="cd18886">
    <property type="entry name" value="NUDIX_MutT_Nudt1"/>
    <property type="match status" value="1"/>
</dbReference>
<dbReference type="InterPro" id="IPR015797">
    <property type="entry name" value="NUDIX_hydrolase-like_dom_sf"/>
</dbReference>
<evidence type="ECO:0000256" key="4">
    <source>
        <dbReference type="ARBA" id="ARBA00022801"/>
    </source>
</evidence>
<evidence type="ECO:0000256" key="5">
    <source>
        <dbReference type="ARBA" id="ARBA00022842"/>
    </source>
</evidence>
<dbReference type="RefSeq" id="WP_013704780.1">
    <property type="nucleotide sequence ID" value="NC_015387.1"/>
</dbReference>
<dbReference type="PRINTS" id="PR00502">
    <property type="entry name" value="NUDIXFAMILY"/>
</dbReference>